<reference evidence="3" key="1">
    <citation type="submission" date="2017-09" db="EMBL/GenBank/DDBJ databases">
        <title>Depth-based differentiation of microbial function through sediment-hosted aquifers and enrichment of novel symbionts in the deep terrestrial subsurface.</title>
        <authorList>
            <person name="Probst A.J."/>
            <person name="Ladd B."/>
            <person name="Jarett J.K."/>
            <person name="Geller-Mcgrath D.E."/>
            <person name="Sieber C.M.K."/>
            <person name="Emerson J.B."/>
            <person name="Anantharaman K."/>
            <person name="Thomas B.C."/>
            <person name="Malmstrom R."/>
            <person name="Stieglmeier M."/>
            <person name="Klingl A."/>
            <person name="Woyke T."/>
            <person name="Ryan C.M."/>
            <person name="Banfield J.F."/>
        </authorList>
    </citation>
    <scope>NUCLEOTIDE SEQUENCE [LARGE SCALE GENOMIC DNA]</scope>
</reference>
<accession>A0A2M8EPX7</accession>
<evidence type="ECO:0000313" key="2">
    <source>
        <dbReference type="EMBL" id="PJC24727.1"/>
    </source>
</evidence>
<dbReference type="SUPFAM" id="SSF57997">
    <property type="entry name" value="Tropomyosin"/>
    <property type="match status" value="1"/>
</dbReference>
<evidence type="ECO:0000256" key="1">
    <source>
        <dbReference type="SAM" id="Coils"/>
    </source>
</evidence>
<dbReference type="Gene3D" id="1.20.5.2280">
    <property type="match status" value="1"/>
</dbReference>
<dbReference type="Proteomes" id="UP000230251">
    <property type="component" value="Unassembled WGS sequence"/>
</dbReference>
<proteinExistence type="predicted"/>
<gene>
    <name evidence="2" type="ORF">CO057_01260</name>
</gene>
<dbReference type="AlphaFoldDB" id="A0A2M8EPX7"/>
<comment type="caution">
    <text evidence="2">The sequence shown here is derived from an EMBL/GenBank/DDBJ whole genome shotgun (WGS) entry which is preliminary data.</text>
</comment>
<dbReference type="EMBL" id="PFSI01000020">
    <property type="protein sequence ID" value="PJC24727.1"/>
    <property type="molecule type" value="Genomic_DNA"/>
</dbReference>
<feature type="coiled-coil region" evidence="1">
    <location>
        <begin position="92"/>
        <end position="119"/>
    </location>
</feature>
<keyword evidence="1" id="KW-0175">Coiled coil</keyword>
<name>A0A2M8EPX7_9BACT</name>
<sequence>MPTIEPTNSELMNILVRIEQKVNSHDLKFGEIDKRFDVMDQKFNIIDQKFEGIDQRFEGIDQNFKSINKSFKSIDQKFEEMEQNHFDLVDFLKEHMVAKEELRSELGKLNHDLRDYIDRKIYNLRGDLAQIGVLKRI</sequence>
<evidence type="ECO:0000313" key="3">
    <source>
        <dbReference type="Proteomes" id="UP000230251"/>
    </source>
</evidence>
<evidence type="ECO:0008006" key="4">
    <source>
        <dbReference type="Google" id="ProtNLM"/>
    </source>
</evidence>
<protein>
    <recommendedName>
        <fullName evidence="4">t-SNARE coiled-coil homology domain-containing protein</fullName>
    </recommendedName>
</protein>
<organism evidence="2 3">
    <name type="scientific">Candidatus Uhrbacteria bacterium CG_4_9_14_0_2_um_filter_41_50</name>
    <dbReference type="NCBI Taxonomy" id="1975031"/>
    <lineage>
        <taxon>Bacteria</taxon>
        <taxon>Candidatus Uhriibacteriota</taxon>
    </lineage>
</organism>